<dbReference type="Pfam" id="PF08220">
    <property type="entry name" value="HTH_DeoR"/>
    <property type="match status" value="1"/>
</dbReference>
<evidence type="ECO:0000259" key="4">
    <source>
        <dbReference type="PROSITE" id="PS51000"/>
    </source>
</evidence>
<protein>
    <submittedName>
        <fullName evidence="5">Transcriptional regulator, DeoR family</fullName>
    </submittedName>
</protein>
<evidence type="ECO:0000256" key="3">
    <source>
        <dbReference type="ARBA" id="ARBA00023163"/>
    </source>
</evidence>
<evidence type="ECO:0000256" key="1">
    <source>
        <dbReference type="ARBA" id="ARBA00023015"/>
    </source>
</evidence>
<dbReference type="Gene3D" id="3.40.50.1360">
    <property type="match status" value="1"/>
</dbReference>
<dbReference type="InterPro" id="IPR036388">
    <property type="entry name" value="WH-like_DNA-bd_sf"/>
</dbReference>
<organism evidence="5 6">
    <name type="scientific">Anaerostipes caccae (strain DSM 14662 / CCUG 47493 / JCM 13470 / NCIMB 13811 / L1-92)</name>
    <dbReference type="NCBI Taxonomy" id="411490"/>
    <lineage>
        <taxon>Bacteria</taxon>
        <taxon>Bacillati</taxon>
        <taxon>Bacillota</taxon>
        <taxon>Clostridia</taxon>
        <taxon>Lachnospirales</taxon>
        <taxon>Lachnospiraceae</taxon>
        <taxon>Anaerostipes</taxon>
    </lineage>
</organism>
<evidence type="ECO:0000256" key="2">
    <source>
        <dbReference type="ARBA" id="ARBA00023125"/>
    </source>
</evidence>
<dbReference type="eggNOG" id="COG1349">
    <property type="taxonomic scope" value="Bacteria"/>
</dbReference>
<dbReference type="PROSITE" id="PS00894">
    <property type="entry name" value="HTH_DEOR_1"/>
    <property type="match status" value="1"/>
</dbReference>
<dbReference type="InterPro" id="IPR014036">
    <property type="entry name" value="DeoR-like_C"/>
</dbReference>
<dbReference type="SUPFAM" id="SSF100950">
    <property type="entry name" value="NagB/RpiA/CoA transferase-like"/>
    <property type="match status" value="1"/>
</dbReference>
<dbReference type="Gene3D" id="1.10.10.10">
    <property type="entry name" value="Winged helix-like DNA-binding domain superfamily/Winged helix DNA-binding domain"/>
    <property type="match status" value="1"/>
</dbReference>
<dbReference type="PRINTS" id="PR00037">
    <property type="entry name" value="HTHLACR"/>
</dbReference>
<dbReference type="Pfam" id="PF00455">
    <property type="entry name" value="DeoRC"/>
    <property type="match status" value="1"/>
</dbReference>
<proteinExistence type="predicted"/>
<keyword evidence="3" id="KW-0804">Transcription</keyword>
<dbReference type="GO" id="GO:0003677">
    <property type="term" value="F:DNA binding"/>
    <property type="evidence" value="ECO:0007669"/>
    <property type="project" value="UniProtKB-KW"/>
</dbReference>
<dbReference type="AlphaFoldDB" id="B0MH63"/>
<dbReference type="SMART" id="SM01134">
    <property type="entry name" value="DeoRC"/>
    <property type="match status" value="1"/>
</dbReference>
<evidence type="ECO:0000313" key="6">
    <source>
        <dbReference type="Proteomes" id="UP000004935"/>
    </source>
</evidence>
<dbReference type="Proteomes" id="UP000004935">
    <property type="component" value="Unassembled WGS sequence"/>
</dbReference>
<dbReference type="PANTHER" id="PTHR30363:SF56">
    <property type="entry name" value="TRANSCRIPTIONAL REGULATOR, DEOR FAMILY"/>
    <property type="match status" value="1"/>
</dbReference>
<reference evidence="5" key="2">
    <citation type="submission" date="2013-11" db="EMBL/GenBank/DDBJ databases">
        <title>Draft genome sequence of Anaerostipes caccae (DSM 14662).</title>
        <authorList>
            <person name="Sudarsanam P."/>
            <person name="Ley R."/>
            <person name="Guruge J."/>
            <person name="Turnbaugh P.J."/>
            <person name="Mahowald M."/>
            <person name="Liep D."/>
            <person name="Gordon J."/>
        </authorList>
    </citation>
    <scope>NUCLEOTIDE SEQUENCE</scope>
    <source>
        <strain evidence="5">DSM 14662</strain>
    </source>
</reference>
<sequence length="261" mass="29139">MKWCYNKRKRGDFMLPDERFRRILEIIRKKQSVTVQELVKQIGISESTVRRDLAALDKKGLLHKVHGGATSIDAGFGAEETVAKKSLKNVDEKRRIAQYCAEIIRPDDFIYLDAGTTTEMMIDFLTEKKASYVTNGIMHAKKLMDYGFRVYLIGGELRAVTEAVVGEEALESLRKYNFTKGFFGINGISKKSGFTTPDVNEALVKKTALSQCLDAYILADASKFGRISAVCVAGLDQAVIVTGKLKEPSFLKYTAIKEVSE</sequence>
<dbReference type="SMART" id="SM00420">
    <property type="entry name" value="HTH_DEOR"/>
    <property type="match status" value="1"/>
</dbReference>
<reference evidence="5" key="1">
    <citation type="submission" date="2007-11" db="EMBL/GenBank/DDBJ databases">
        <authorList>
            <person name="Fulton L."/>
            <person name="Clifton S."/>
            <person name="Fulton B."/>
            <person name="Xu J."/>
            <person name="Minx P."/>
            <person name="Pepin K.H."/>
            <person name="Johnson M."/>
            <person name="Thiruvilangam P."/>
            <person name="Bhonagiri V."/>
            <person name="Nash W.E."/>
            <person name="Mardis E.R."/>
            <person name="Wilson R.K."/>
        </authorList>
    </citation>
    <scope>NUCLEOTIDE SEQUENCE [LARGE SCALE GENOMIC DNA]</scope>
    <source>
        <strain evidence="5">DSM 14662</strain>
    </source>
</reference>
<evidence type="ECO:0000313" key="5">
    <source>
        <dbReference type="EMBL" id="EDR96202.1"/>
    </source>
</evidence>
<dbReference type="InterPro" id="IPR037171">
    <property type="entry name" value="NagB/RpiA_transferase-like"/>
</dbReference>
<dbReference type="STRING" id="411490.ANACAC_02825"/>
<gene>
    <name evidence="5" type="ORF">ANACAC_02825</name>
</gene>
<dbReference type="GO" id="GO:0003700">
    <property type="term" value="F:DNA-binding transcription factor activity"/>
    <property type="evidence" value="ECO:0007669"/>
    <property type="project" value="InterPro"/>
</dbReference>
<dbReference type="CDD" id="cd00090">
    <property type="entry name" value="HTH_ARSR"/>
    <property type="match status" value="1"/>
</dbReference>
<keyword evidence="6" id="KW-1185">Reference proteome</keyword>
<name>B0MH63_ANACD</name>
<keyword evidence="2" id="KW-0238">DNA-binding</keyword>
<dbReference type="EMBL" id="ABAX03000024">
    <property type="protein sequence ID" value="EDR96202.1"/>
    <property type="molecule type" value="Genomic_DNA"/>
</dbReference>
<dbReference type="InterPro" id="IPR036390">
    <property type="entry name" value="WH_DNA-bd_sf"/>
</dbReference>
<dbReference type="InterPro" id="IPR018356">
    <property type="entry name" value="Tscrpt_reg_HTH_DeoR_CS"/>
</dbReference>
<dbReference type="InterPro" id="IPR011991">
    <property type="entry name" value="ArsR-like_HTH"/>
</dbReference>
<dbReference type="InterPro" id="IPR001034">
    <property type="entry name" value="DeoR_HTH"/>
</dbReference>
<dbReference type="PANTHER" id="PTHR30363">
    <property type="entry name" value="HTH-TYPE TRANSCRIPTIONAL REGULATOR SRLR-RELATED"/>
    <property type="match status" value="1"/>
</dbReference>
<accession>B0MH63</accession>
<comment type="caution">
    <text evidence="5">The sequence shown here is derived from an EMBL/GenBank/DDBJ whole genome shotgun (WGS) entry which is preliminary data.</text>
</comment>
<dbReference type="HOGENOM" id="CLU_060699_1_3_9"/>
<feature type="domain" description="HTH deoR-type" evidence="4">
    <location>
        <begin position="16"/>
        <end position="71"/>
    </location>
</feature>
<dbReference type="InterPro" id="IPR050313">
    <property type="entry name" value="Carb_Metab_HTH_regulators"/>
</dbReference>
<dbReference type="PROSITE" id="PS51000">
    <property type="entry name" value="HTH_DEOR_2"/>
    <property type="match status" value="1"/>
</dbReference>
<keyword evidence="1" id="KW-0805">Transcription regulation</keyword>
<dbReference type="SUPFAM" id="SSF46785">
    <property type="entry name" value="Winged helix' DNA-binding domain"/>
    <property type="match status" value="1"/>
</dbReference>